<comment type="caution">
    <text evidence="1">The sequence shown here is derived from an EMBL/GenBank/DDBJ whole genome shotgun (WGS) entry which is preliminary data.</text>
</comment>
<name>A0ABN7M799_9BACT</name>
<dbReference type="Proteomes" id="UP000675880">
    <property type="component" value="Unassembled WGS sequence"/>
</dbReference>
<sequence>MMLIDDTRSTAEATGMPVCDSAGIGALILRELEQHGPCTIETLTASLPYYSWNQLFMAIDALSREGALRLRLQARSQYLVSLAAPRTDAFLPVAQSRITEARDLAACNSPRGGKEAVS</sequence>
<keyword evidence="2" id="KW-1185">Reference proteome</keyword>
<proteinExistence type="predicted"/>
<accession>A0ABN7M799</accession>
<dbReference type="EMBL" id="CAJNBJ010000018">
    <property type="protein sequence ID" value="CAE6789134.1"/>
    <property type="molecule type" value="Genomic_DNA"/>
</dbReference>
<dbReference type="RefSeq" id="WP_213043832.1">
    <property type="nucleotide sequence ID" value="NZ_CAJNBJ010000018.1"/>
</dbReference>
<organism evidence="1 2">
    <name type="scientific">Nitrospira defluvii</name>
    <dbReference type="NCBI Taxonomy" id="330214"/>
    <lineage>
        <taxon>Bacteria</taxon>
        <taxon>Pseudomonadati</taxon>
        <taxon>Nitrospirota</taxon>
        <taxon>Nitrospiria</taxon>
        <taxon>Nitrospirales</taxon>
        <taxon>Nitrospiraceae</taxon>
        <taxon>Nitrospira</taxon>
    </lineage>
</organism>
<evidence type="ECO:0000313" key="1">
    <source>
        <dbReference type="EMBL" id="CAE6789134.1"/>
    </source>
</evidence>
<evidence type="ECO:0000313" key="2">
    <source>
        <dbReference type="Proteomes" id="UP000675880"/>
    </source>
</evidence>
<gene>
    <name evidence="1" type="ORF">NSPZN2_50256</name>
</gene>
<protein>
    <submittedName>
        <fullName evidence="1">Uncharacterized protein</fullName>
    </submittedName>
</protein>
<reference evidence="1 2" key="1">
    <citation type="submission" date="2021-02" db="EMBL/GenBank/DDBJ databases">
        <authorList>
            <person name="Han P."/>
        </authorList>
    </citation>
    <scope>NUCLEOTIDE SEQUENCE [LARGE SCALE GENOMIC DNA]</scope>
    <source>
        <strain evidence="1">Candidatus Nitrospira sp. ZN2</strain>
    </source>
</reference>